<keyword evidence="1" id="KW-0472">Membrane</keyword>
<feature type="transmembrane region" description="Helical" evidence="1">
    <location>
        <begin position="106"/>
        <end position="125"/>
    </location>
</feature>
<evidence type="ECO:0000256" key="1">
    <source>
        <dbReference type="SAM" id="Phobius"/>
    </source>
</evidence>
<reference evidence="2 3" key="1">
    <citation type="submission" date="2016-07" db="EMBL/GenBank/DDBJ databases">
        <title>Pervasive Adenine N6-methylation of Active Genes in Fungi.</title>
        <authorList>
            <consortium name="DOE Joint Genome Institute"/>
            <person name="Mondo S.J."/>
            <person name="Dannebaum R.O."/>
            <person name="Kuo R.C."/>
            <person name="Labutti K."/>
            <person name="Haridas S."/>
            <person name="Kuo A."/>
            <person name="Salamov A."/>
            <person name="Ahrendt S.R."/>
            <person name="Lipzen A."/>
            <person name="Sullivan W."/>
            <person name="Andreopoulos W.B."/>
            <person name="Clum A."/>
            <person name="Lindquist E."/>
            <person name="Daum C."/>
            <person name="Ramamoorthy G.K."/>
            <person name="Gryganskyi A."/>
            <person name="Culley D."/>
            <person name="Magnuson J.K."/>
            <person name="James T.Y."/>
            <person name="O'Malley M.A."/>
            <person name="Stajich J.E."/>
            <person name="Spatafora J.W."/>
            <person name="Visel A."/>
            <person name="Grigoriev I.V."/>
        </authorList>
    </citation>
    <scope>NUCLEOTIDE SEQUENCE [LARGE SCALE GENOMIC DNA]</scope>
    <source>
        <strain evidence="2 3">PL171</strain>
    </source>
</reference>
<evidence type="ECO:0000313" key="3">
    <source>
        <dbReference type="Proteomes" id="UP000193411"/>
    </source>
</evidence>
<keyword evidence="1" id="KW-1133">Transmembrane helix</keyword>
<dbReference type="AlphaFoldDB" id="A0A1Y2I2J3"/>
<organism evidence="2 3">
    <name type="scientific">Catenaria anguillulae PL171</name>
    <dbReference type="NCBI Taxonomy" id="765915"/>
    <lineage>
        <taxon>Eukaryota</taxon>
        <taxon>Fungi</taxon>
        <taxon>Fungi incertae sedis</taxon>
        <taxon>Blastocladiomycota</taxon>
        <taxon>Blastocladiomycetes</taxon>
        <taxon>Blastocladiales</taxon>
        <taxon>Catenariaceae</taxon>
        <taxon>Catenaria</taxon>
    </lineage>
</organism>
<accession>A0A1Y2I2J3</accession>
<sequence length="135" mass="14646">MISIVSAHAPVVLTIQVVIALFLSAPLTGKAATARDMALKCVSNWVIQACISIYKLFICGLAYNFCFAVSNLLYIRGYVGLYAPFPRGAPGNHWNRLYVENIRYEALVHGSAIVLAIVIWGMHGLHLQVAAVASS</sequence>
<dbReference type="Proteomes" id="UP000193411">
    <property type="component" value="Unassembled WGS sequence"/>
</dbReference>
<feature type="transmembrane region" description="Helical" evidence="1">
    <location>
        <begin position="7"/>
        <end position="25"/>
    </location>
</feature>
<dbReference type="EMBL" id="MCFL01000002">
    <property type="protein sequence ID" value="ORZ41088.1"/>
    <property type="molecule type" value="Genomic_DNA"/>
</dbReference>
<name>A0A1Y2I2J3_9FUNG</name>
<proteinExistence type="predicted"/>
<keyword evidence="3" id="KW-1185">Reference proteome</keyword>
<keyword evidence="1" id="KW-0812">Transmembrane</keyword>
<feature type="non-terminal residue" evidence="2">
    <location>
        <position position="135"/>
    </location>
</feature>
<comment type="caution">
    <text evidence="2">The sequence shown here is derived from an EMBL/GenBank/DDBJ whole genome shotgun (WGS) entry which is preliminary data.</text>
</comment>
<protein>
    <submittedName>
        <fullName evidence="2">Uncharacterized protein</fullName>
    </submittedName>
</protein>
<evidence type="ECO:0000313" key="2">
    <source>
        <dbReference type="EMBL" id="ORZ41088.1"/>
    </source>
</evidence>
<gene>
    <name evidence="2" type="ORF">BCR44DRAFT_1424365</name>
</gene>
<feature type="transmembrane region" description="Helical" evidence="1">
    <location>
        <begin position="45"/>
        <end position="66"/>
    </location>
</feature>